<feature type="transmembrane region" description="Helical" evidence="2">
    <location>
        <begin position="123"/>
        <end position="141"/>
    </location>
</feature>
<accession>A0AAU7DS19</accession>
<keyword evidence="2" id="KW-0472">Membrane</keyword>
<name>A0AAU7DS19_9MICO</name>
<feature type="compositionally biased region" description="Polar residues" evidence="1">
    <location>
        <begin position="13"/>
        <end position="24"/>
    </location>
</feature>
<feature type="domain" description="Acyltransferase 3" evidence="3">
    <location>
        <begin position="39"/>
        <end position="374"/>
    </location>
</feature>
<gene>
    <name evidence="4" type="ORF">V5R04_10190</name>
</gene>
<proteinExistence type="predicted"/>
<feature type="compositionally biased region" description="Basic and acidic residues" evidence="1">
    <location>
        <begin position="400"/>
        <end position="411"/>
    </location>
</feature>
<feature type="transmembrane region" description="Helical" evidence="2">
    <location>
        <begin position="185"/>
        <end position="205"/>
    </location>
</feature>
<feature type="transmembrane region" description="Helical" evidence="2">
    <location>
        <begin position="244"/>
        <end position="266"/>
    </location>
</feature>
<feature type="region of interest" description="Disordered" evidence="1">
    <location>
        <begin position="394"/>
        <end position="423"/>
    </location>
</feature>
<feature type="transmembrane region" description="Helical" evidence="2">
    <location>
        <begin position="360"/>
        <end position="380"/>
    </location>
</feature>
<organism evidence="4">
    <name type="scientific">Jonesiaceae bacterium BS-20</name>
    <dbReference type="NCBI Taxonomy" id="3120821"/>
    <lineage>
        <taxon>Bacteria</taxon>
        <taxon>Bacillati</taxon>
        <taxon>Actinomycetota</taxon>
        <taxon>Actinomycetes</taxon>
        <taxon>Micrococcales</taxon>
        <taxon>Jonesiaceae</taxon>
    </lineage>
</organism>
<feature type="transmembrane region" description="Helical" evidence="2">
    <location>
        <begin position="211"/>
        <end position="232"/>
    </location>
</feature>
<evidence type="ECO:0000259" key="3">
    <source>
        <dbReference type="Pfam" id="PF01757"/>
    </source>
</evidence>
<protein>
    <submittedName>
        <fullName evidence="4">Acyltransferase</fullName>
        <ecNumber evidence="4">2.3.1.-</ecNumber>
    </submittedName>
</protein>
<dbReference type="AlphaFoldDB" id="A0AAU7DS19"/>
<keyword evidence="4" id="KW-0808">Transferase</keyword>
<evidence type="ECO:0000256" key="2">
    <source>
        <dbReference type="SAM" id="Phobius"/>
    </source>
</evidence>
<dbReference type="Pfam" id="PF01757">
    <property type="entry name" value="Acyl_transf_3"/>
    <property type="match status" value="1"/>
</dbReference>
<dbReference type="EMBL" id="CP146203">
    <property type="protein sequence ID" value="XBH20603.1"/>
    <property type="molecule type" value="Genomic_DNA"/>
</dbReference>
<keyword evidence="4" id="KW-0012">Acyltransferase</keyword>
<reference evidence="4" key="1">
    <citation type="submission" date="2024-02" db="EMBL/GenBank/DDBJ databases">
        <title>Tomenella chthoni gen. nov. sp. nov., a member of the family Jonesiaceae isolated from bat guano.</title>
        <authorList>
            <person name="Miller S.L."/>
            <person name="King J."/>
            <person name="Sankaranarayanan K."/>
            <person name="Lawson P.A."/>
        </authorList>
    </citation>
    <scope>NUCLEOTIDE SEQUENCE</scope>
    <source>
        <strain evidence="4">BS-20</strain>
    </source>
</reference>
<dbReference type="EC" id="2.3.1.-" evidence="4"/>
<evidence type="ECO:0000256" key="1">
    <source>
        <dbReference type="SAM" id="MobiDB-lite"/>
    </source>
</evidence>
<feature type="transmembrane region" description="Helical" evidence="2">
    <location>
        <begin position="286"/>
        <end position="307"/>
    </location>
</feature>
<keyword evidence="2" id="KW-1133">Transmembrane helix</keyword>
<feature type="transmembrane region" description="Helical" evidence="2">
    <location>
        <begin position="79"/>
        <end position="102"/>
    </location>
</feature>
<feature type="transmembrane region" description="Helical" evidence="2">
    <location>
        <begin position="161"/>
        <end position="178"/>
    </location>
</feature>
<keyword evidence="2" id="KW-0812">Transmembrane</keyword>
<dbReference type="GO" id="GO:0016747">
    <property type="term" value="F:acyltransferase activity, transferring groups other than amino-acyl groups"/>
    <property type="evidence" value="ECO:0007669"/>
    <property type="project" value="InterPro"/>
</dbReference>
<evidence type="ECO:0000313" key="4">
    <source>
        <dbReference type="EMBL" id="XBH20603.1"/>
    </source>
</evidence>
<sequence length="423" mass="45986">MPPLNSLLPPGPDSTSYPPSSGSLATAAPRRLPGSTRDPFLDLLRAGGTIAVIVAHWLMPQVSWDGNHLDVINVLDSGPGWLITWFIQVIPIMVFVAGAACLTQMRARPTSWWRFMRARVSRILPPIAVFLGVWLVAAHALPLLGAPASAVQVAATIAPQLLWYMGIYVLLLLSAYALRALYERYGLGFVAAVGGAGGLIDLLRFQAGFETLAWANLFLVWAFAFLLGFAYADRKFENLSAKNTALAAFGGLAVLIAATLFGPYPASMVGMPGDPISNMGPPTLCIIALAVAQVFGSLTLRTVLIGATRGHRAQQAISWISARSMTLYLWHLTAMFIVIGIVTVAYNVDLPQGWSLTWWLTRPLWFGACLFILLALVNVFEPIELRRGPIAQSVNRHKNRDQNGADQRTAERPSLNVGNIQRH</sequence>
<feature type="region of interest" description="Disordered" evidence="1">
    <location>
        <begin position="1"/>
        <end position="31"/>
    </location>
</feature>
<feature type="transmembrane region" description="Helical" evidence="2">
    <location>
        <begin position="328"/>
        <end position="348"/>
    </location>
</feature>
<dbReference type="InterPro" id="IPR002656">
    <property type="entry name" value="Acyl_transf_3_dom"/>
</dbReference>